<proteinExistence type="predicted"/>
<evidence type="ECO:0000313" key="2">
    <source>
        <dbReference type="Proteomes" id="UP000831796"/>
    </source>
</evidence>
<dbReference type="EMBL" id="CP095046">
    <property type="protein sequence ID" value="UOQ74595.1"/>
    <property type="molecule type" value="Genomic_DNA"/>
</dbReference>
<organism evidence="1 2">
    <name type="scientific">Hymenobacter cellulosilyticus</name>
    <dbReference type="NCBI Taxonomy" id="2932248"/>
    <lineage>
        <taxon>Bacteria</taxon>
        <taxon>Pseudomonadati</taxon>
        <taxon>Bacteroidota</taxon>
        <taxon>Cytophagia</taxon>
        <taxon>Cytophagales</taxon>
        <taxon>Hymenobacteraceae</taxon>
        <taxon>Hymenobacter</taxon>
    </lineage>
</organism>
<protein>
    <submittedName>
        <fullName evidence="1">MOSC domain-containing protein</fullName>
    </submittedName>
</protein>
<dbReference type="RefSeq" id="WP_244677934.1">
    <property type="nucleotide sequence ID" value="NZ_CP095046.1"/>
</dbReference>
<dbReference type="AlphaFoldDB" id="A0A8T9QBN3"/>
<sequence length="40" mass="4082">MTAASLVLSDLYIYPVKSLGGIRVTEAVVEPRACATTGAG</sequence>
<name>A0A8T9QBN3_9BACT</name>
<accession>A0A8T9QBN3</accession>
<evidence type="ECO:0000313" key="1">
    <source>
        <dbReference type="EMBL" id="UOQ74595.1"/>
    </source>
</evidence>
<reference evidence="1" key="1">
    <citation type="submission" date="2022-04" db="EMBL/GenBank/DDBJ databases">
        <title>Hymenobacter sp. isolated from the air.</title>
        <authorList>
            <person name="Won M."/>
            <person name="Lee C.-M."/>
            <person name="Woen H.-Y."/>
            <person name="Kwon S.-W."/>
        </authorList>
    </citation>
    <scope>NUCLEOTIDE SEQUENCE</scope>
    <source>
        <strain evidence="1">5116S-3</strain>
    </source>
</reference>
<dbReference type="Proteomes" id="UP000831796">
    <property type="component" value="Chromosome"/>
</dbReference>
<keyword evidence="2" id="KW-1185">Reference proteome</keyword>
<dbReference type="KEGG" id="hcu:MUN79_12415"/>
<gene>
    <name evidence="1" type="ORF">MUN79_12415</name>
</gene>